<accession>A0A4Y2G8E8</accession>
<dbReference type="PANTHER" id="PTHR46060">
    <property type="entry name" value="MARINER MOS1 TRANSPOSASE-LIKE PROTEIN"/>
    <property type="match status" value="1"/>
</dbReference>
<organism evidence="1 2">
    <name type="scientific">Araneus ventricosus</name>
    <name type="common">Orbweaver spider</name>
    <name type="synonym">Epeira ventricosa</name>
    <dbReference type="NCBI Taxonomy" id="182803"/>
    <lineage>
        <taxon>Eukaryota</taxon>
        <taxon>Metazoa</taxon>
        <taxon>Ecdysozoa</taxon>
        <taxon>Arthropoda</taxon>
        <taxon>Chelicerata</taxon>
        <taxon>Arachnida</taxon>
        <taxon>Araneae</taxon>
        <taxon>Araneomorphae</taxon>
        <taxon>Entelegynae</taxon>
        <taxon>Araneoidea</taxon>
        <taxon>Araneidae</taxon>
        <taxon>Araneus</taxon>
    </lineage>
</organism>
<dbReference type="InterPro" id="IPR052709">
    <property type="entry name" value="Transposase-MT_Hybrid"/>
</dbReference>
<keyword evidence="2" id="KW-1185">Reference proteome</keyword>
<proteinExistence type="predicted"/>
<dbReference type="AlphaFoldDB" id="A0A4Y2G8E8"/>
<evidence type="ECO:0000313" key="2">
    <source>
        <dbReference type="Proteomes" id="UP000499080"/>
    </source>
</evidence>
<dbReference type="OrthoDB" id="10017160at2759"/>
<name>A0A4Y2G8E8_ARAVE</name>
<dbReference type="Proteomes" id="UP000499080">
    <property type="component" value="Unassembled WGS sequence"/>
</dbReference>
<gene>
    <name evidence="1" type="ORF">AVEN_91866_1</name>
</gene>
<sequence>MHRPGRPSVSEEEAYARAALPDSDRRHTFRELARETGLEHTTVLHILKERLCMRKIASRWVPHDLTDPIHLSFCRTMLGRMQRKL</sequence>
<dbReference type="EMBL" id="BGPR01001232">
    <property type="protein sequence ID" value="GBM48899.1"/>
    <property type="molecule type" value="Genomic_DNA"/>
</dbReference>
<dbReference type="PANTHER" id="PTHR46060:SF1">
    <property type="entry name" value="MARINER MOS1 TRANSPOSASE-LIKE PROTEIN"/>
    <property type="match status" value="1"/>
</dbReference>
<evidence type="ECO:0008006" key="3">
    <source>
        <dbReference type="Google" id="ProtNLM"/>
    </source>
</evidence>
<protein>
    <recommendedName>
        <fullName evidence="3">Mos1 transposase HTH domain-containing protein</fullName>
    </recommendedName>
</protein>
<comment type="caution">
    <text evidence="1">The sequence shown here is derived from an EMBL/GenBank/DDBJ whole genome shotgun (WGS) entry which is preliminary data.</text>
</comment>
<evidence type="ECO:0000313" key="1">
    <source>
        <dbReference type="EMBL" id="GBM48899.1"/>
    </source>
</evidence>
<reference evidence="1 2" key="1">
    <citation type="journal article" date="2019" name="Sci. Rep.">
        <title>Orb-weaving spider Araneus ventricosus genome elucidates the spidroin gene catalogue.</title>
        <authorList>
            <person name="Kono N."/>
            <person name="Nakamura H."/>
            <person name="Ohtoshi R."/>
            <person name="Moran D.A.P."/>
            <person name="Shinohara A."/>
            <person name="Yoshida Y."/>
            <person name="Fujiwara M."/>
            <person name="Mori M."/>
            <person name="Tomita M."/>
            <person name="Arakawa K."/>
        </authorList>
    </citation>
    <scope>NUCLEOTIDE SEQUENCE [LARGE SCALE GENOMIC DNA]</scope>
</reference>